<feature type="compositionally biased region" description="Low complexity" evidence="1">
    <location>
        <begin position="136"/>
        <end position="152"/>
    </location>
</feature>
<dbReference type="InterPro" id="IPR002477">
    <property type="entry name" value="Peptidoglycan-bd-like"/>
</dbReference>
<name>A0A640SEK9_9ACTN</name>
<dbReference type="AlphaFoldDB" id="A0A640SEK9"/>
<reference evidence="3 5" key="1">
    <citation type="submission" date="2019-12" db="EMBL/GenBank/DDBJ databases">
        <title>Whole genome shotgun sequence of Streptomyces caniferus NBRC 15389.</title>
        <authorList>
            <person name="Ichikawa N."/>
            <person name="Kimura A."/>
            <person name="Kitahashi Y."/>
            <person name="Komaki H."/>
            <person name="Tamura T."/>
        </authorList>
    </citation>
    <scope>NUCLEOTIDE SEQUENCE [LARGE SCALE GENOMIC DNA]</scope>
    <source>
        <strain evidence="3 5">NBRC 15389</strain>
    </source>
</reference>
<evidence type="ECO:0000259" key="2">
    <source>
        <dbReference type="Pfam" id="PF01471"/>
    </source>
</evidence>
<feature type="region of interest" description="Disordered" evidence="1">
    <location>
        <begin position="357"/>
        <end position="381"/>
    </location>
</feature>
<organism evidence="3 5">
    <name type="scientific">Streptomyces caniferus</name>
    <dbReference type="NCBI Taxonomy" id="285557"/>
    <lineage>
        <taxon>Bacteria</taxon>
        <taxon>Bacillati</taxon>
        <taxon>Actinomycetota</taxon>
        <taxon>Actinomycetes</taxon>
        <taxon>Kitasatosporales</taxon>
        <taxon>Streptomycetaceae</taxon>
        <taxon>Streptomyces</taxon>
    </lineage>
</organism>
<feature type="region of interest" description="Disordered" evidence="1">
    <location>
        <begin position="36"/>
        <end position="187"/>
    </location>
</feature>
<gene>
    <name evidence="4" type="ORF">OG727_27080</name>
    <name evidence="3" type="ORF">Scani_58950</name>
</gene>
<accession>A0A640SEK9</accession>
<feature type="compositionally biased region" description="Low complexity" evidence="1">
    <location>
        <begin position="240"/>
        <end position="261"/>
    </location>
</feature>
<protein>
    <submittedName>
        <fullName evidence="4">Peptidoglycan-binding protein</fullName>
    </submittedName>
</protein>
<dbReference type="GeneID" id="96635278"/>
<feature type="compositionally biased region" description="Low complexity" evidence="1">
    <location>
        <begin position="285"/>
        <end position="301"/>
    </location>
</feature>
<dbReference type="EMBL" id="BLIN01000005">
    <property type="protein sequence ID" value="GFE09627.1"/>
    <property type="molecule type" value="Genomic_DNA"/>
</dbReference>
<proteinExistence type="predicted"/>
<evidence type="ECO:0000313" key="3">
    <source>
        <dbReference type="EMBL" id="GFE09627.1"/>
    </source>
</evidence>
<dbReference type="Proteomes" id="UP000435837">
    <property type="component" value="Unassembled WGS sequence"/>
</dbReference>
<evidence type="ECO:0000256" key="1">
    <source>
        <dbReference type="SAM" id="MobiDB-lite"/>
    </source>
</evidence>
<dbReference type="Pfam" id="PF01471">
    <property type="entry name" value="PG_binding_1"/>
    <property type="match status" value="1"/>
</dbReference>
<evidence type="ECO:0000313" key="6">
    <source>
        <dbReference type="Proteomes" id="UP001432292"/>
    </source>
</evidence>
<reference evidence="4" key="2">
    <citation type="submission" date="2022-10" db="EMBL/GenBank/DDBJ databases">
        <title>The complete genomes of actinobacterial strains from the NBC collection.</title>
        <authorList>
            <person name="Joergensen T.S."/>
            <person name="Alvarez Arevalo M."/>
            <person name="Sterndorff E.B."/>
            <person name="Faurdal D."/>
            <person name="Vuksanovic O."/>
            <person name="Mourched A.-S."/>
            <person name="Charusanti P."/>
            <person name="Shaw S."/>
            <person name="Blin K."/>
            <person name="Weber T."/>
        </authorList>
    </citation>
    <scope>NUCLEOTIDE SEQUENCE</scope>
    <source>
        <strain evidence="4">NBC_01256</strain>
    </source>
</reference>
<dbReference type="Proteomes" id="UP001432292">
    <property type="component" value="Chromosome"/>
</dbReference>
<dbReference type="SUPFAM" id="SSF47090">
    <property type="entry name" value="PGBD-like"/>
    <property type="match status" value="1"/>
</dbReference>
<dbReference type="EMBL" id="CP108473">
    <property type="protein sequence ID" value="WUS25639.1"/>
    <property type="molecule type" value="Genomic_DNA"/>
</dbReference>
<feature type="domain" description="Peptidoglycan binding-like" evidence="2">
    <location>
        <begin position="316"/>
        <end position="373"/>
    </location>
</feature>
<feature type="region of interest" description="Disordered" evidence="1">
    <location>
        <begin position="215"/>
        <end position="318"/>
    </location>
</feature>
<sequence length="381" mass="38246">MTAPTCPHCFAPVRGDGRPTCLCAAVDADDFDPLRVRPYVSLPGEDDDVGDPARGDARDADDGPDGGFVGRGDLLDDLPGVDAAVHRADDPSPDDRSAAGSPRSADPFLAGPVPADPFLAGPLPAGPPLPGPFLPGPSHAAGPASAPAARGPLFPGARRRPGPTSRTFSASEEEPATGTPVSAPGRRRGLPAVLAAAGAAVAAAAVLITTDALSGGTRDRAAPPDHGAASPSADVPTDDAPTPIRSSAAPSRSAPRSPSPAVTGVPGPTTGVRLYRTEEAPAPAPTRASGSVTHSPGSHSPSAPPTGPIVLREGATGPEVAELQGRLRQLALYPGPDDGHYGAQVRAAVSRYQHSYGVTGDPDGVYGAPTRTSLESRTHEP</sequence>
<evidence type="ECO:0000313" key="5">
    <source>
        <dbReference type="Proteomes" id="UP000435837"/>
    </source>
</evidence>
<dbReference type="Gene3D" id="1.10.101.10">
    <property type="entry name" value="PGBD-like superfamily/PGBD"/>
    <property type="match status" value="1"/>
</dbReference>
<dbReference type="RefSeq" id="WP_281392035.1">
    <property type="nucleotide sequence ID" value="NZ_BAAATH010000031.1"/>
</dbReference>
<feature type="compositionally biased region" description="Basic and acidic residues" evidence="1">
    <location>
        <begin position="51"/>
        <end position="61"/>
    </location>
</feature>
<dbReference type="InterPro" id="IPR036366">
    <property type="entry name" value="PGBDSf"/>
</dbReference>
<feature type="compositionally biased region" description="Basic and acidic residues" evidence="1">
    <location>
        <begin position="84"/>
        <end position="97"/>
    </location>
</feature>
<feature type="compositionally biased region" description="Pro residues" evidence="1">
    <location>
        <begin position="124"/>
        <end position="135"/>
    </location>
</feature>
<evidence type="ECO:0000313" key="4">
    <source>
        <dbReference type="EMBL" id="WUS25639.1"/>
    </source>
</evidence>
<keyword evidence="6" id="KW-1185">Reference proteome</keyword>
<dbReference type="InterPro" id="IPR036365">
    <property type="entry name" value="PGBD-like_sf"/>
</dbReference>